<sequence length="124" mass="13623">MACWYGLYFLFQAVLIPVICLRNDPQCALATSWRDQISQAIHVLESMTQLNTTASRCPGVIPSLCGSYFDPSVDRWGPTEVTANATGESIPIDVANIGNGSFRRYGFGNESTILDLMNQLPGFE</sequence>
<protein>
    <submittedName>
        <fullName evidence="2">Uncharacterized protein</fullName>
    </submittedName>
</protein>
<name>A0A1V6PPQ3_9EURO</name>
<dbReference type="CDD" id="cd12148">
    <property type="entry name" value="fungal_TF_MHR"/>
    <property type="match status" value="1"/>
</dbReference>
<evidence type="ECO:0000313" key="3">
    <source>
        <dbReference type="Proteomes" id="UP000191672"/>
    </source>
</evidence>
<gene>
    <name evidence="2" type="ORF">PENANT_c065G00446</name>
</gene>
<dbReference type="AlphaFoldDB" id="A0A1V6PPQ3"/>
<feature type="signal peptide" evidence="1">
    <location>
        <begin position="1"/>
        <end position="30"/>
    </location>
</feature>
<accession>A0A1V6PPQ3</accession>
<keyword evidence="1" id="KW-0732">Signal</keyword>
<feature type="chain" id="PRO_5012551263" evidence="1">
    <location>
        <begin position="31"/>
        <end position="124"/>
    </location>
</feature>
<comment type="caution">
    <text evidence="2">The sequence shown here is derived from an EMBL/GenBank/DDBJ whole genome shotgun (WGS) entry which is preliminary data.</text>
</comment>
<reference evidence="3" key="1">
    <citation type="journal article" date="2017" name="Nat. Microbiol.">
        <title>Global analysis of biosynthetic gene clusters reveals vast potential of secondary metabolite production in Penicillium species.</title>
        <authorList>
            <person name="Nielsen J.C."/>
            <person name="Grijseels S."/>
            <person name="Prigent S."/>
            <person name="Ji B."/>
            <person name="Dainat J."/>
            <person name="Nielsen K.F."/>
            <person name="Frisvad J.C."/>
            <person name="Workman M."/>
            <person name="Nielsen J."/>
        </authorList>
    </citation>
    <scope>NUCLEOTIDE SEQUENCE [LARGE SCALE GENOMIC DNA]</scope>
    <source>
        <strain evidence="3">IBT 31811</strain>
    </source>
</reference>
<dbReference type="Proteomes" id="UP000191672">
    <property type="component" value="Unassembled WGS sequence"/>
</dbReference>
<proteinExistence type="predicted"/>
<keyword evidence="3" id="KW-1185">Reference proteome</keyword>
<dbReference type="EMBL" id="MDYN01000065">
    <property type="protein sequence ID" value="OQD79030.1"/>
    <property type="molecule type" value="Genomic_DNA"/>
</dbReference>
<evidence type="ECO:0000313" key="2">
    <source>
        <dbReference type="EMBL" id="OQD79030.1"/>
    </source>
</evidence>
<organism evidence="2 3">
    <name type="scientific">Penicillium antarcticum</name>
    <dbReference type="NCBI Taxonomy" id="416450"/>
    <lineage>
        <taxon>Eukaryota</taxon>
        <taxon>Fungi</taxon>
        <taxon>Dikarya</taxon>
        <taxon>Ascomycota</taxon>
        <taxon>Pezizomycotina</taxon>
        <taxon>Eurotiomycetes</taxon>
        <taxon>Eurotiomycetidae</taxon>
        <taxon>Eurotiales</taxon>
        <taxon>Aspergillaceae</taxon>
        <taxon>Penicillium</taxon>
    </lineage>
</organism>
<evidence type="ECO:0000256" key="1">
    <source>
        <dbReference type="SAM" id="SignalP"/>
    </source>
</evidence>